<dbReference type="GO" id="GO:0050660">
    <property type="term" value="F:flavin adenine dinucleotide binding"/>
    <property type="evidence" value="ECO:0007669"/>
    <property type="project" value="TreeGrafter"/>
</dbReference>
<evidence type="ECO:0000259" key="5">
    <source>
        <dbReference type="Pfam" id="PF07992"/>
    </source>
</evidence>
<sequence length="387" mass="42161">MPQERSNVVIVGGGVAGLHALKSLASKLDLLKYNLILITARPYFTHLAGTIRAIVTAEGSLADRIRIPYDELENANSNAYRIVIGKVASLELEPEDEPKEVRGRGRGGSVVLEGSGERISYSVLVLATGRRLSGPLEFPDTFEESDQWVAGWRDKIEKAHHVVLVGGGAAGTEMAGEIKDQWPAKKVTIVHRRNKLLDDTYPSALRERAAESLLARGVSLVLGDCVDSMDIRGDGTILARKKHAIETDLVIPMRGVHPNTQFLTSSLGEQALTKQGYVKVLPTLQLREHARIFAVGDIIDWDEHKQGVKCAGHVSVLASNVVSLLEGKKVKAEYRDSHDTIIISNGKMRGAGYFSYLGGITCGDWLSTSLKSKSLMIVSMRKTLGFS</sequence>
<dbReference type="OrthoDB" id="202203at2759"/>
<dbReference type="GO" id="GO:0004174">
    <property type="term" value="F:electron-transferring-flavoprotein dehydrogenase activity"/>
    <property type="evidence" value="ECO:0007669"/>
    <property type="project" value="TreeGrafter"/>
</dbReference>
<dbReference type="InParanoid" id="A0A409XEV1"/>
<evidence type="ECO:0000256" key="4">
    <source>
        <dbReference type="ARBA" id="ARBA00023002"/>
    </source>
</evidence>
<evidence type="ECO:0000313" key="7">
    <source>
        <dbReference type="Proteomes" id="UP000283269"/>
    </source>
</evidence>
<dbReference type="PRINTS" id="PR00368">
    <property type="entry name" value="FADPNR"/>
</dbReference>
<keyword evidence="7" id="KW-1185">Reference proteome</keyword>
<evidence type="ECO:0000256" key="2">
    <source>
        <dbReference type="ARBA" id="ARBA00022630"/>
    </source>
</evidence>
<dbReference type="InterPro" id="IPR036188">
    <property type="entry name" value="FAD/NAD-bd_sf"/>
</dbReference>
<keyword evidence="3" id="KW-0274">FAD</keyword>
<dbReference type="InterPro" id="IPR023753">
    <property type="entry name" value="FAD/NAD-binding_dom"/>
</dbReference>
<dbReference type="SUPFAM" id="SSF51905">
    <property type="entry name" value="FAD/NAD(P)-binding domain"/>
    <property type="match status" value="1"/>
</dbReference>
<dbReference type="GO" id="GO:0005737">
    <property type="term" value="C:cytoplasm"/>
    <property type="evidence" value="ECO:0007669"/>
    <property type="project" value="TreeGrafter"/>
</dbReference>
<proteinExistence type="inferred from homology"/>
<comment type="caution">
    <text evidence="6">The sequence shown here is derived from an EMBL/GenBank/DDBJ whole genome shotgun (WGS) entry which is preliminary data.</text>
</comment>
<dbReference type="Proteomes" id="UP000283269">
    <property type="component" value="Unassembled WGS sequence"/>
</dbReference>
<dbReference type="STRING" id="93625.A0A409XEV1"/>
<evidence type="ECO:0000256" key="3">
    <source>
        <dbReference type="ARBA" id="ARBA00022827"/>
    </source>
</evidence>
<reference evidence="6 7" key="1">
    <citation type="journal article" date="2018" name="Evol. Lett.">
        <title>Horizontal gene cluster transfer increased hallucinogenic mushroom diversity.</title>
        <authorList>
            <person name="Reynolds H.T."/>
            <person name="Vijayakumar V."/>
            <person name="Gluck-Thaler E."/>
            <person name="Korotkin H.B."/>
            <person name="Matheny P.B."/>
            <person name="Slot J.C."/>
        </authorList>
    </citation>
    <scope>NUCLEOTIDE SEQUENCE [LARGE SCALE GENOMIC DNA]</scope>
    <source>
        <strain evidence="6 7">2631</strain>
    </source>
</reference>
<protein>
    <recommendedName>
        <fullName evidence="5">FAD/NAD(P)-binding domain-containing protein</fullName>
    </recommendedName>
</protein>
<comment type="similarity">
    <text evidence="1">Belongs to the FAD-dependent oxidoreductase family.</text>
</comment>
<dbReference type="Gene3D" id="3.50.50.100">
    <property type="match status" value="1"/>
</dbReference>
<evidence type="ECO:0000313" key="6">
    <source>
        <dbReference type="EMBL" id="PPQ89319.1"/>
    </source>
</evidence>
<organism evidence="6 7">
    <name type="scientific">Psilocybe cyanescens</name>
    <dbReference type="NCBI Taxonomy" id="93625"/>
    <lineage>
        <taxon>Eukaryota</taxon>
        <taxon>Fungi</taxon>
        <taxon>Dikarya</taxon>
        <taxon>Basidiomycota</taxon>
        <taxon>Agaricomycotina</taxon>
        <taxon>Agaricomycetes</taxon>
        <taxon>Agaricomycetidae</taxon>
        <taxon>Agaricales</taxon>
        <taxon>Agaricineae</taxon>
        <taxon>Strophariaceae</taxon>
        <taxon>Psilocybe</taxon>
    </lineage>
</organism>
<name>A0A409XEV1_PSICY</name>
<keyword evidence="2" id="KW-0285">Flavoprotein</keyword>
<dbReference type="PANTHER" id="PTHR43735:SF3">
    <property type="entry name" value="FERROPTOSIS SUPPRESSOR PROTEIN 1"/>
    <property type="match status" value="1"/>
</dbReference>
<dbReference type="Pfam" id="PF07992">
    <property type="entry name" value="Pyr_redox_2"/>
    <property type="match status" value="1"/>
</dbReference>
<accession>A0A409XEV1</accession>
<feature type="domain" description="FAD/NAD(P)-binding" evidence="5">
    <location>
        <begin position="7"/>
        <end position="302"/>
    </location>
</feature>
<dbReference type="PRINTS" id="PR00411">
    <property type="entry name" value="PNDRDTASEI"/>
</dbReference>
<dbReference type="AlphaFoldDB" id="A0A409XEV1"/>
<evidence type="ECO:0000256" key="1">
    <source>
        <dbReference type="ARBA" id="ARBA00006442"/>
    </source>
</evidence>
<keyword evidence="4" id="KW-0560">Oxidoreductase</keyword>
<dbReference type="PANTHER" id="PTHR43735">
    <property type="entry name" value="APOPTOSIS-INDUCING FACTOR 1"/>
    <property type="match status" value="1"/>
</dbReference>
<dbReference type="EMBL" id="NHYD01001903">
    <property type="protein sequence ID" value="PPQ89319.1"/>
    <property type="molecule type" value="Genomic_DNA"/>
</dbReference>
<gene>
    <name evidence="6" type="ORF">CVT25_003156</name>
</gene>